<dbReference type="PANTHER" id="PTHR35089:SF1">
    <property type="entry name" value="CHAPERONE PROTEIN SKP"/>
    <property type="match status" value="1"/>
</dbReference>
<dbReference type="SUPFAM" id="SSF111384">
    <property type="entry name" value="OmpH-like"/>
    <property type="match status" value="1"/>
</dbReference>
<dbReference type="Pfam" id="PF03938">
    <property type="entry name" value="OmpH"/>
    <property type="match status" value="1"/>
</dbReference>
<feature type="chain" id="PRO_5047541772" evidence="3">
    <location>
        <begin position="31"/>
        <end position="185"/>
    </location>
</feature>
<accession>A0ABW5BMF0</accession>
<proteinExistence type="inferred from homology"/>
<dbReference type="SMART" id="SM00935">
    <property type="entry name" value="OmpH"/>
    <property type="match status" value="1"/>
</dbReference>
<dbReference type="PANTHER" id="PTHR35089">
    <property type="entry name" value="CHAPERONE PROTEIN SKP"/>
    <property type="match status" value="1"/>
</dbReference>
<name>A0ABW5BMF0_9PROT</name>
<keyword evidence="2 3" id="KW-0732">Signal</keyword>
<dbReference type="Gene3D" id="3.30.910.20">
    <property type="entry name" value="Skp domain"/>
    <property type="match status" value="1"/>
</dbReference>
<keyword evidence="5" id="KW-1185">Reference proteome</keyword>
<comment type="caution">
    <text evidence="4">The sequence shown here is derived from an EMBL/GenBank/DDBJ whole genome shotgun (WGS) entry which is preliminary data.</text>
</comment>
<evidence type="ECO:0000313" key="4">
    <source>
        <dbReference type="EMBL" id="MFD2207312.1"/>
    </source>
</evidence>
<dbReference type="RefSeq" id="WP_380253813.1">
    <property type="nucleotide sequence ID" value="NZ_JBHUII010000011.1"/>
</dbReference>
<evidence type="ECO:0000256" key="3">
    <source>
        <dbReference type="SAM" id="SignalP"/>
    </source>
</evidence>
<dbReference type="InterPro" id="IPR024930">
    <property type="entry name" value="Skp_dom_sf"/>
</dbReference>
<dbReference type="Proteomes" id="UP001597294">
    <property type="component" value="Unassembled WGS sequence"/>
</dbReference>
<reference evidence="5" key="1">
    <citation type="journal article" date="2019" name="Int. J. Syst. Evol. Microbiol.">
        <title>The Global Catalogue of Microorganisms (GCM) 10K type strain sequencing project: providing services to taxonomists for standard genome sequencing and annotation.</title>
        <authorList>
            <consortium name="The Broad Institute Genomics Platform"/>
            <consortium name="The Broad Institute Genome Sequencing Center for Infectious Disease"/>
            <person name="Wu L."/>
            <person name="Ma J."/>
        </authorList>
    </citation>
    <scope>NUCLEOTIDE SEQUENCE [LARGE SCALE GENOMIC DNA]</scope>
    <source>
        <strain evidence="5">CGMCC 4.7192</strain>
    </source>
</reference>
<dbReference type="EMBL" id="JBHUII010000011">
    <property type="protein sequence ID" value="MFD2207312.1"/>
    <property type="molecule type" value="Genomic_DNA"/>
</dbReference>
<sequence>MITYKRLFTLFTVALSLSLGGIGGVTETYAQSTQLKIGVVDTQRVIQASQAYKQTNQKVEGLRGQFQQEFKLKEQNLVTENQKLVRQKSILAPEVYAQKKADIDKQAAIIRSQAKERKNSINQLRNAGLKQIQSKLGQIIDQMVAAHGFDLIIAKQSLVWTKPSLDITDEVVQKLNTSLPSVVLQ</sequence>
<gene>
    <name evidence="4" type="ORF">ACFSKO_16935</name>
</gene>
<evidence type="ECO:0000313" key="5">
    <source>
        <dbReference type="Proteomes" id="UP001597294"/>
    </source>
</evidence>
<protein>
    <submittedName>
        <fullName evidence="4">OmpH family outer membrane protein</fullName>
    </submittedName>
</protein>
<evidence type="ECO:0000256" key="1">
    <source>
        <dbReference type="ARBA" id="ARBA00009091"/>
    </source>
</evidence>
<dbReference type="InterPro" id="IPR005632">
    <property type="entry name" value="Chaperone_Skp"/>
</dbReference>
<organism evidence="4 5">
    <name type="scientific">Kiloniella antarctica</name>
    <dbReference type="NCBI Taxonomy" id="1550907"/>
    <lineage>
        <taxon>Bacteria</taxon>
        <taxon>Pseudomonadati</taxon>
        <taxon>Pseudomonadota</taxon>
        <taxon>Alphaproteobacteria</taxon>
        <taxon>Rhodospirillales</taxon>
        <taxon>Kiloniellaceae</taxon>
        <taxon>Kiloniella</taxon>
    </lineage>
</organism>
<evidence type="ECO:0000256" key="2">
    <source>
        <dbReference type="ARBA" id="ARBA00022729"/>
    </source>
</evidence>
<comment type="similarity">
    <text evidence="1">Belongs to the Skp family.</text>
</comment>
<feature type="signal peptide" evidence="3">
    <location>
        <begin position="1"/>
        <end position="30"/>
    </location>
</feature>